<protein>
    <submittedName>
        <fullName evidence="4">Siderophore-interacting protein</fullName>
    </submittedName>
</protein>
<feature type="compositionally biased region" description="Basic and acidic residues" evidence="2">
    <location>
        <begin position="257"/>
        <end position="267"/>
    </location>
</feature>
<evidence type="ECO:0000313" key="5">
    <source>
        <dbReference type="Proteomes" id="UP001620597"/>
    </source>
</evidence>
<keyword evidence="5" id="KW-1185">Reference proteome</keyword>
<dbReference type="Gene3D" id="3.40.50.80">
    <property type="entry name" value="Nucleotide-binding domain of ferredoxin-NADP reductase (FNR) module"/>
    <property type="match status" value="1"/>
</dbReference>
<dbReference type="SUPFAM" id="SSF63380">
    <property type="entry name" value="Riboflavin synthase domain-like"/>
    <property type="match status" value="1"/>
</dbReference>
<dbReference type="InterPro" id="IPR013113">
    <property type="entry name" value="SIP_FAD-bd"/>
</dbReference>
<dbReference type="Pfam" id="PF08021">
    <property type="entry name" value="FAD_binding_9"/>
    <property type="match status" value="1"/>
</dbReference>
<proteinExistence type="inferred from homology"/>
<sequence length="278" mass="30784">MSRPSPRELVVHSTSRLTANMQRLILTGEALADFPVDSASGYIKLMFATDGEPLTQATAGGQRPLMRTYTVRAFDPEKRWLSVDFMLHNHGPQPAGPAASWAERAQPGDRILVGGPGPTKFIYADADWYFLVGDMTALPAISCNLEQMPAAARGYAVIEIAGEDDRQALVCPPGIEVIWVVDASPVPSLEQAAVTAETSALLQQVRASEWLHGDVAVWAACEFHKMRALRQYFRQEQNTGRKETYISSYWKLGRSEDEHKLDKRADQETIDQEVIDAP</sequence>
<feature type="compositionally biased region" description="Acidic residues" evidence="2">
    <location>
        <begin position="268"/>
        <end position="278"/>
    </location>
</feature>
<dbReference type="InterPro" id="IPR007037">
    <property type="entry name" value="SIP_rossman_dom"/>
</dbReference>
<dbReference type="Proteomes" id="UP001620597">
    <property type="component" value="Unassembled WGS sequence"/>
</dbReference>
<organism evidence="4 5">
    <name type="scientific">Oceanobacter antarcticus</name>
    <dbReference type="NCBI Taxonomy" id="3133425"/>
    <lineage>
        <taxon>Bacteria</taxon>
        <taxon>Pseudomonadati</taxon>
        <taxon>Pseudomonadota</taxon>
        <taxon>Gammaproteobacteria</taxon>
        <taxon>Oceanospirillales</taxon>
        <taxon>Oceanospirillaceae</taxon>
        <taxon>Oceanobacter</taxon>
    </lineage>
</organism>
<reference evidence="4 5" key="1">
    <citation type="submission" date="2024-03" db="EMBL/GenBank/DDBJ databases">
        <title>High-quality draft genome sequence of Oceanobacter sp. wDCs-4.</title>
        <authorList>
            <person name="Dong C."/>
        </authorList>
    </citation>
    <scope>NUCLEOTIDE SEQUENCE [LARGE SCALE GENOMIC DNA]</scope>
    <source>
        <strain evidence="5">wDCs-4</strain>
    </source>
</reference>
<evidence type="ECO:0000313" key="4">
    <source>
        <dbReference type="EMBL" id="MFK4754026.1"/>
    </source>
</evidence>
<dbReference type="InterPro" id="IPR017927">
    <property type="entry name" value="FAD-bd_FR_type"/>
</dbReference>
<gene>
    <name evidence="4" type="ORF">WG929_16565</name>
</gene>
<dbReference type="PANTHER" id="PTHR30157">
    <property type="entry name" value="FERRIC REDUCTASE, NADPH-DEPENDENT"/>
    <property type="match status" value="1"/>
</dbReference>
<name>A0ABW8NME7_9GAMM</name>
<comment type="similarity">
    <text evidence="1">Belongs to the SIP oxidoreductase family.</text>
</comment>
<dbReference type="Gene3D" id="2.40.30.10">
    <property type="entry name" value="Translation factors"/>
    <property type="match status" value="1"/>
</dbReference>
<dbReference type="PANTHER" id="PTHR30157:SF0">
    <property type="entry name" value="NADPH-DEPENDENT FERRIC-CHELATE REDUCTASE"/>
    <property type="match status" value="1"/>
</dbReference>
<evidence type="ECO:0000256" key="2">
    <source>
        <dbReference type="SAM" id="MobiDB-lite"/>
    </source>
</evidence>
<comment type="caution">
    <text evidence="4">The sequence shown here is derived from an EMBL/GenBank/DDBJ whole genome shotgun (WGS) entry which is preliminary data.</text>
</comment>
<feature type="domain" description="FAD-binding FR-type" evidence="3">
    <location>
        <begin position="4"/>
        <end position="123"/>
    </location>
</feature>
<accession>A0ABW8NME7</accession>
<dbReference type="Pfam" id="PF04954">
    <property type="entry name" value="SIP"/>
    <property type="match status" value="1"/>
</dbReference>
<dbReference type="CDD" id="cd06193">
    <property type="entry name" value="siderophore_interacting"/>
    <property type="match status" value="1"/>
</dbReference>
<dbReference type="InterPro" id="IPR039374">
    <property type="entry name" value="SIP_fam"/>
</dbReference>
<dbReference type="RefSeq" id="WP_416206994.1">
    <property type="nucleotide sequence ID" value="NZ_JBBKTX010000023.1"/>
</dbReference>
<evidence type="ECO:0000259" key="3">
    <source>
        <dbReference type="PROSITE" id="PS51384"/>
    </source>
</evidence>
<evidence type="ECO:0000256" key="1">
    <source>
        <dbReference type="ARBA" id="ARBA00035644"/>
    </source>
</evidence>
<feature type="region of interest" description="Disordered" evidence="2">
    <location>
        <begin position="257"/>
        <end position="278"/>
    </location>
</feature>
<dbReference type="EMBL" id="JBBKTX010000023">
    <property type="protein sequence ID" value="MFK4754026.1"/>
    <property type="molecule type" value="Genomic_DNA"/>
</dbReference>
<dbReference type="PROSITE" id="PS51384">
    <property type="entry name" value="FAD_FR"/>
    <property type="match status" value="1"/>
</dbReference>
<dbReference type="InterPro" id="IPR017938">
    <property type="entry name" value="Riboflavin_synthase-like_b-brl"/>
</dbReference>
<dbReference type="InterPro" id="IPR039261">
    <property type="entry name" value="FNR_nucleotide-bd"/>
</dbReference>